<comment type="similarity">
    <text evidence="2">Belongs to the Tim17/Tim22/Tim23 family.</text>
</comment>
<dbReference type="GO" id="GO:0005739">
    <property type="term" value="C:mitochondrion"/>
    <property type="evidence" value="ECO:0007669"/>
    <property type="project" value="TreeGrafter"/>
</dbReference>
<dbReference type="Pfam" id="PF02466">
    <property type="entry name" value="Tim17"/>
    <property type="match status" value="1"/>
</dbReference>
<evidence type="ECO:0000256" key="3">
    <source>
        <dbReference type="ARBA" id="ARBA00022692"/>
    </source>
</evidence>
<dbReference type="EMBL" id="GEBQ01024139">
    <property type="protein sequence ID" value="JAT15838.1"/>
    <property type="molecule type" value="Transcribed_RNA"/>
</dbReference>
<dbReference type="PANTHER" id="PTHR13002">
    <property type="entry name" value="C3ORF1 PROTEIN-RELATED"/>
    <property type="match status" value="1"/>
</dbReference>
<accession>A0A1B6KWM2</accession>
<evidence type="ECO:0000256" key="2">
    <source>
        <dbReference type="ARBA" id="ARBA00008444"/>
    </source>
</evidence>
<name>A0A1B6KWM2_9HEMI</name>
<evidence type="ECO:0000313" key="9">
    <source>
        <dbReference type="EMBL" id="JAT15838.1"/>
    </source>
</evidence>
<feature type="region of interest" description="Disordered" evidence="8">
    <location>
        <begin position="51"/>
        <end position="82"/>
    </location>
</feature>
<dbReference type="InterPro" id="IPR055299">
    <property type="entry name" value="TIMMDC1"/>
</dbReference>
<evidence type="ECO:0000256" key="4">
    <source>
        <dbReference type="ARBA" id="ARBA00022989"/>
    </source>
</evidence>
<dbReference type="AlphaFoldDB" id="A0A1B6KWM2"/>
<evidence type="ECO:0000256" key="7">
    <source>
        <dbReference type="ARBA" id="ARBA00041344"/>
    </source>
</evidence>
<evidence type="ECO:0000256" key="6">
    <source>
        <dbReference type="ARBA" id="ARBA00040778"/>
    </source>
</evidence>
<comment type="subcellular location">
    <subcellularLocation>
        <location evidence="1">Membrane</location>
        <topology evidence="1">Multi-pass membrane protein</topology>
    </subcellularLocation>
</comment>
<gene>
    <name evidence="10" type="ORF">g.14403</name>
    <name evidence="9" type="ORF">g.14404</name>
</gene>
<proteinExistence type="inferred from homology"/>
<protein>
    <recommendedName>
        <fullName evidence="6">Complex I assembly factor TIMMDC1, mitochondrial</fullName>
    </recommendedName>
    <alternativeName>
        <fullName evidence="7">Translocase of inner mitochondrial membrane domain-containing protein 1</fullName>
    </alternativeName>
</protein>
<keyword evidence="3" id="KW-0812">Transmembrane</keyword>
<keyword evidence="5" id="KW-0472">Membrane</keyword>
<dbReference type="GO" id="GO:0016020">
    <property type="term" value="C:membrane"/>
    <property type="evidence" value="ECO:0007669"/>
    <property type="project" value="UniProtKB-SubCell"/>
</dbReference>
<keyword evidence="4" id="KW-1133">Transmembrane helix</keyword>
<dbReference type="GO" id="GO:0032981">
    <property type="term" value="P:mitochondrial respiratory chain complex I assembly"/>
    <property type="evidence" value="ECO:0007669"/>
    <property type="project" value="InterPro"/>
</dbReference>
<evidence type="ECO:0000256" key="5">
    <source>
        <dbReference type="ARBA" id="ARBA00023136"/>
    </source>
</evidence>
<feature type="compositionally biased region" description="Basic and acidic residues" evidence="8">
    <location>
        <begin position="51"/>
        <end position="78"/>
    </location>
</feature>
<evidence type="ECO:0000256" key="1">
    <source>
        <dbReference type="ARBA" id="ARBA00004141"/>
    </source>
</evidence>
<evidence type="ECO:0000256" key="8">
    <source>
        <dbReference type="SAM" id="MobiDB-lite"/>
    </source>
</evidence>
<dbReference type="PANTHER" id="PTHR13002:SF1">
    <property type="entry name" value="COMPLEX I ASSEMBLY FACTOR TIMMDC1, MITOCHONDRIAL"/>
    <property type="match status" value="1"/>
</dbReference>
<sequence length="300" mass="33195">MFSLRVICSHFQRKCNLLVHRTFISSNPNVNIILGLAPIIGLPSVSAQDELKDNESKTVKHNETKPENSSSEKPKESDNDLVDENGWDRLCAVFQRDEFGNHSKELTASIQGTCMACFIGLIYGGVNHSRTAFTDFIERNQATIFENHIDAKRKLQNHVTIHFAKGAFRWAWRMSLFTGGFMLFLSCVQAYKGRRSVLDYAVSGAVVGALLRVQLGPPGIVIGGSLGGILGLLCGLSTHALLSLTGTSLDEVISFQYELDQSRLNAYKQAEAKSFEKTYISEEGRALIANRPLVNDEKPL</sequence>
<organism evidence="9">
    <name type="scientific">Graphocephala atropunctata</name>
    <dbReference type="NCBI Taxonomy" id="36148"/>
    <lineage>
        <taxon>Eukaryota</taxon>
        <taxon>Metazoa</taxon>
        <taxon>Ecdysozoa</taxon>
        <taxon>Arthropoda</taxon>
        <taxon>Hexapoda</taxon>
        <taxon>Insecta</taxon>
        <taxon>Pterygota</taxon>
        <taxon>Neoptera</taxon>
        <taxon>Paraneoptera</taxon>
        <taxon>Hemiptera</taxon>
        <taxon>Auchenorrhyncha</taxon>
        <taxon>Membracoidea</taxon>
        <taxon>Cicadellidae</taxon>
        <taxon>Cicadellinae</taxon>
        <taxon>Cicadellini</taxon>
        <taxon>Graphocephala</taxon>
    </lineage>
</organism>
<reference evidence="9" key="1">
    <citation type="submission" date="2015-11" db="EMBL/GenBank/DDBJ databases">
        <title>De novo transcriptome assembly of four potential Pierce s Disease insect vectors from Arizona vineyards.</title>
        <authorList>
            <person name="Tassone E.E."/>
        </authorList>
    </citation>
    <scope>NUCLEOTIDE SEQUENCE</scope>
</reference>
<evidence type="ECO:0000313" key="10">
    <source>
        <dbReference type="EMBL" id="JAT16993.1"/>
    </source>
</evidence>
<dbReference type="EMBL" id="GEBQ01022984">
    <property type="protein sequence ID" value="JAT16993.1"/>
    <property type="molecule type" value="Transcribed_RNA"/>
</dbReference>